<feature type="transmembrane region" description="Helical" evidence="1">
    <location>
        <begin position="6"/>
        <end position="26"/>
    </location>
</feature>
<gene>
    <name evidence="2" type="ORF">SAMN05421736_10151</name>
</gene>
<organism evidence="2 3">
    <name type="scientific">Evansella caseinilytica</name>
    <dbReference type="NCBI Taxonomy" id="1503961"/>
    <lineage>
        <taxon>Bacteria</taxon>
        <taxon>Bacillati</taxon>
        <taxon>Bacillota</taxon>
        <taxon>Bacilli</taxon>
        <taxon>Bacillales</taxon>
        <taxon>Bacillaceae</taxon>
        <taxon>Evansella</taxon>
    </lineage>
</organism>
<keyword evidence="1" id="KW-0472">Membrane</keyword>
<dbReference type="EMBL" id="FNPI01000001">
    <property type="protein sequence ID" value="SDX97507.1"/>
    <property type="molecule type" value="Genomic_DNA"/>
</dbReference>
<dbReference type="PANTHER" id="PTHR40070:SF1">
    <property type="entry name" value="UPF0478 PROTEIN YTXG"/>
    <property type="match status" value="1"/>
</dbReference>
<evidence type="ECO:0000256" key="1">
    <source>
        <dbReference type="SAM" id="Phobius"/>
    </source>
</evidence>
<keyword evidence="3" id="KW-1185">Reference proteome</keyword>
<dbReference type="STRING" id="1503961.SAMN05421736_10151"/>
<dbReference type="Pfam" id="PF06103">
    <property type="entry name" value="DUF948"/>
    <property type="match status" value="1"/>
</dbReference>
<evidence type="ECO:0000313" key="2">
    <source>
        <dbReference type="EMBL" id="SDX97507.1"/>
    </source>
</evidence>
<keyword evidence="1" id="KW-0812">Transmembrane</keyword>
<dbReference type="Proteomes" id="UP000198935">
    <property type="component" value="Unassembled WGS sequence"/>
</dbReference>
<reference evidence="3" key="1">
    <citation type="submission" date="2016-10" db="EMBL/GenBank/DDBJ databases">
        <authorList>
            <person name="Varghese N."/>
            <person name="Submissions S."/>
        </authorList>
    </citation>
    <scope>NUCLEOTIDE SEQUENCE [LARGE SCALE GENOMIC DNA]</scope>
    <source>
        <strain evidence="3">SP</strain>
    </source>
</reference>
<name>A0A1H3G3A4_9BACI</name>
<dbReference type="InterPro" id="IPR009293">
    <property type="entry name" value="UPF0478"/>
</dbReference>
<dbReference type="OrthoDB" id="2437843at2"/>
<dbReference type="PANTHER" id="PTHR40070">
    <property type="entry name" value="UPF0478 PROTEIN YTXG"/>
    <property type="match status" value="1"/>
</dbReference>
<accession>A0A1H3G3A4</accession>
<keyword evidence="1" id="KW-1133">Transmembrane helix</keyword>
<dbReference type="AlphaFoldDB" id="A0A1H3G3A4"/>
<sequence>MDWLGIGVFILAIGFAVLVFFLIPVLKRLDVTLSKTTETIEASKKSLKDISGETTLILHNTNKSLEDVNTKLAKLDPLFDIVQDTGKSAHHLTASLMKFTGSKAEDAEKGTAILNRYNLQGIIRGAAFLYYLREKKAAAGKSKTG</sequence>
<proteinExistence type="predicted"/>
<protein>
    <submittedName>
        <fullName evidence="2">Uncharacterized protein YoxC, contains an MCP-like domain</fullName>
    </submittedName>
</protein>
<evidence type="ECO:0000313" key="3">
    <source>
        <dbReference type="Proteomes" id="UP000198935"/>
    </source>
</evidence>